<dbReference type="PANTHER" id="PTHR34203">
    <property type="entry name" value="METHYLTRANSFERASE, FKBM FAMILY PROTEIN"/>
    <property type="match status" value="1"/>
</dbReference>
<dbReference type="Gene3D" id="3.40.50.150">
    <property type="entry name" value="Vaccinia Virus protein VP39"/>
    <property type="match status" value="1"/>
</dbReference>
<keyword evidence="3" id="KW-1185">Reference proteome</keyword>
<dbReference type="InterPro" id="IPR052514">
    <property type="entry name" value="SAM-dependent_MTase"/>
</dbReference>
<evidence type="ECO:0000259" key="1">
    <source>
        <dbReference type="Pfam" id="PF05050"/>
    </source>
</evidence>
<sequence length="296" mass="31435">MAMKKHGATPLHGMLRRLRRGPEALPPPPEAVPARAPQAYCYLGQGRAVALTHRGHKIFLDTRDLGLTPHIATHGIWEAEVEAVLVRLLRPGQQVAEVGANMGYHTLAMAEAVGTAGRLDCFEANPAVLPLLRATLAVNGLEERVRLHPVAALEAAGSVEFTSDPEHIGSGHLAFEGEAANYSRRALVPAVTLDAALADGPPLDLLRMDAEGSEPQVLRGARALLARSPGLRVVTEWSAPMMAVRSDLGALLDWLHGELGFGFWRIAEAGRLEPVSVAAMPGLPHGEVVMARGAPG</sequence>
<protein>
    <submittedName>
        <fullName evidence="2">FkbM family methyltransferase</fullName>
    </submittedName>
</protein>
<dbReference type="GO" id="GO:0008168">
    <property type="term" value="F:methyltransferase activity"/>
    <property type="evidence" value="ECO:0007669"/>
    <property type="project" value="UniProtKB-KW"/>
</dbReference>
<dbReference type="EMBL" id="JAUFPN010000142">
    <property type="protein sequence ID" value="MDN3565215.1"/>
    <property type="molecule type" value="Genomic_DNA"/>
</dbReference>
<comment type="caution">
    <text evidence="2">The sequence shown here is derived from an EMBL/GenBank/DDBJ whole genome shotgun (WGS) entry which is preliminary data.</text>
</comment>
<dbReference type="InterPro" id="IPR029063">
    <property type="entry name" value="SAM-dependent_MTases_sf"/>
</dbReference>
<keyword evidence="2" id="KW-0489">Methyltransferase</keyword>
<dbReference type="RefSeq" id="WP_290317031.1">
    <property type="nucleotide sequence ID" value="NZ_JAUFPN010000142.1"/>
</dbReference>
<proteinExistence type="predicted"/>
<gene>
    <name evidence="2" type="ORF">QWZ14_12665</name>
</gene>
<evidence type="ECO:0000313" key="2">
    <source>
        <dbReference type="EMBL" id="MDN3565215.1"/>
    </source>
</evidence>
<feature type="domain" description="Methyltransferase FkbM" evidence="1">
    <location>
        <begin position="97"/>
        <end position="261"/>
    </location>
</feature>
<dbReference type="PANTHER" id="PTHR34203:SF15">
    <property type="entry name" value="SLL1173 PROTEIN"/>
    <property type="match status" value="1"/>
</dbReference>
<dbReference type="GO" id="GO:0032259">
    <property type="term" value="P:methylation"/>
    <property type="evidence" value="ECO:0007669"/>
    <property type="project" value="UniProtKB-KW"/>
</dbReference>
<dbReference type="Proteomes" id="UP001529369">
    <property type="component" value="Unassembled WGS sequence"/>
</dbReference>
<keyword evidence="2" id="KW-0808">Transferase</keyword>
<dbReference type="SUPFAM" id="SSF53335">
    <property type="entry name" value="S-adenosyl-L-methionine-dependent methyltransferases"/>
    <property type="match status" value="1"/>
</dbReference>
<reference evidence="3" key="1">
    <citation type="journal article" date="2019" name="Int. J. Syst. Evol. Microbiol.">
        <title>The Global Catalogue of Microorganisms (GCM) 10K type strain sequencing project: providing services to taxonomists for standard genome sequencing and annotation.</title>
        <authorList>
            <consortium name="The Broad Institute Genomics Platform"/>
            <consortium name="The Broad Institute Genome Sequencing Center for Infectious Disease"/>
            <person name="Wu L."/>
            <person name="Ma J."/>
        </authorList>
    </citation>
    <scope>NUCLEOTIDE SEQUENCE [LARGE SCALE GENOMIC DNA]</scope>
    <source>
        <strain evidence="3">CECT 7131</strain>
    </source>
</reference>
<name>A0ABT8A640_9PROT</name>
<organism evidence="2 3">
    <name type="scientific">Paeniroseomonas aquatica</name>
    <dbReference type="NCBI Taxonomy" id="373043"/>
    <lineage>
        <taxon>Bacteria</taxon>
        <taxon>Pseudomonadati</taxon>
        <taxon>Pseudomonadota</taxon>
        <taxon>Alphaproteobacteria</taxon>
        <taxon>Acetobacterales</taxon>
        <taxon>Acetobacteraceae</taxon>
        <taxon>Paeniroseomonas</taxon>
    </lineage>
</organism>
<evidence type="ECO:0000313" key="3">
    <source>
        <dbReference type="Proteomes" id="UP001529369"/>
    </source>
</evidence>
<dbReference type="InterPro" id="IPR006342">
    <property type="entry name" value="FkbM_mtfrase"/>
</dbReference>
<accession>A0ABT8A640</accession>
<dbReference type="Pfam" id="PF05050">
    <property type="entry name" value="Methyltransf_21"/>
    <property type="match status" value="1"/>
</dbReference>
<dbReference type="NCBIfam" id="TIGR01444">
    <property type="entry name" value="fkbM_fam"/>
    <property type="match status" value="1"/>
</dbReference>